<keyword evidence="14" id="KW-0496">Mitochondrion</keyword>
<dbReference type="GO" id="GO:0048039">
    <property type="term" value="F:ubiquinone binding"/>
    <property type="evidence" value="ECO:0007669"/>
    <property type="project" value="TreeGrafter"/>
</dbReference>
<evidence type="ECO:0000256" key="18">
    <source>
        <dbReference type="SAM" id="Phobius"/>
    </source>
</evidence>
<name>A0A0V1CBS8_TRIBR</name>
<dbReference type="GO" id="GO:0008137">
    <property type="term" value="F:NADH dehydrogenase (ubiquinone) activity"/>
    <property type="evidence" value="ECO:0007669"/>
    <property type="project" value="UniProtKB-EC"/>
</dbReference>
<feature type="transmembrane region" description="Helical" evidence="18">
    <location>
        <begin position="60"/>
        <end position="81"/>
    </location>
</feature>
<keyword evidence="10" id="KW-0249">Electron transport</keyword>
<dbReference type="PANTHER" id="PTHR43507:SF20">
    <property type="entry name" value="NADH-UBIQUINONE OXIDOREDUCTASE CHAIN 4"/>
    <property type="match status" value="1"/>
</dbReference>
<evidence type="ECO:0000256" key="11">
    <source>
        <dbReference type="ARBA" id="ARBA00022989"/>
    </source>
</evidence>
<dbReference type="InterPro" id="IPR001750">
    <property type="entry name" value="ND/Mrp_TM"/>
</dbReference>
<comment type="subcellular location">
    <subcellularLocation>
        <location evidence="2">Mitochondrion membrane</location>
        <topology evidence="2">Multi-pass membrane protein</topology>
    </subcellularLocation>
</comment>
<feature type="transmembrane region" description="Helical" evidence="18">
    <location>
        <begin position="430"/>
        <end position="463"/>
    </location>
</feature>
<evidence type="ECO:0000256" key="3">
    <source>
        <dbReference type="ARBA" id="ARBA00009025"/>
    </source>
</evidence>
<dbReference type="EC" id="7.1.1.2" evidence="4"/>
<comment type="function">
    <text evidence="1">Core subunit of the mitochondrial membrane respiratory chain NADH dehydrogenase (Complex I) that is believed to belong to the minimal assembly required for catalysis. Complex I functions in the transfer of electrons from NADH to the respiratory chain. The immediate electron acceptor for the enzyme is believed to be ubiquinone.</text>
</comment>
<dbReference type="PANTHER" id="PTHR43507">
    <property type="entry name" value="NADH-UBIQUINONE OXIDOREDUCTASE CHAIN 4"/>
    <property type="match status" value="1"/>
</dbReference>
<dbReference type="EMBL" id="JYDI01000275">
    <property type="protein sequence ID" value="KRY46720.1"/>
    <property type="molecule type" value="Genomic_DNA"/>
</dbReference>
<protein>
    <recommendedName>
        <fullName evidence="5">NADH-ubiquinone oxidoreductase chain 4</fullName>
        <ecNumber evidence="4">7.1.1.2</ecNumber>
    </recommendedName>
    <alternativeName>
        <fullName evidence="16">NADH dehydrogenase subunit 4</fullName>
    </alternativeName>
</protein>
<evidence type="ECO:0000256" key="13">
    <source>
        <dbReference type="ARBA" id="ARBA00023075"/>
    </source>
</evidence>
<evidence type="ECO:0000256" key="14">
    <source>
        <dbReference type="ARBA" id="ARBA00023128"/>
    </source>
</evidence>
<dbReference type="GO" id="GO:0003954">
    <property type="term" value="F:NADH dehydrogenase activity"/>
    <property type="evidence" value="ECO:0007669"/>
    <property type="project" value="TreeGrafter"/>
</dbReference>
<feature type="transmembrane region" description="Helical" evidence="18">
    <location>
        <begin position="6"/>
        <end position="22"/>
    </location>
</feature>
<reference evidence="20 21" key="1">
    <citation type="submission" date="2015-01" db="EMBL/GenBank/DDBJ databases">
        <title>Evolution of Trichinella species and genotypes.</title>
        <authorList>
            <person name="Korhonen P.K."/>
            <person name="Edoardo P."/>
            <person name="Giuseppe L.R."/>
            <person name="Gasser R.B."/>
        </authorList>
    </citation>
    <scope>NUCLEOTIDE SEQUENCE [LARGE SCALE GENOMIC DNA]</scope>
    <source>
        <strain evidence="20">ISS120</strain>
    </source>
</reference>
<dbReference type="AlphaFoldDB" id="A0A0V1CBS8"/>
<comment type="caution">
    <text evidence="20">The sequence shown here is derived from an EMBL/GenBank/DDBJ whole genome shotgun (WGS) entry which is preliminary data.</text>
</comment>
<keyword evidence="21" id="KW-1185">Reference proteome</keyword>
<feature type="transmembrane region" description="Helical" evidence="18">
    <location>
        <begin position="475"/>
        <end position="500"/>
    </location>
</feature>
<evidence type="ECO:0000256" key="16">
    <source>
        <dbReference type="ARBA" id="ARBA00031025"/>
    </source>
</evidence>
<evidence type="ECO:0000256" key="8">
    <source>
        <dbReference type="ARBA" id="ARBA00022692"/>
    </source>
</evidence>
<feature type="transmembrane region" description="Helical" evidence="18">
    <location>
        <begin position="399"/>
        <end position="418"/>
    </location>
</feature>
<feature type="transmembrane region" description="Helical" evidence="18">
    <location>
        <begin position="229"/>
        <end position="248"/>
    </location>
</feature>
<evidence type="ECO:0000259" key="19">
    <source>
        <dbReference type="Pfam" id="PF00361"/>
    </source>
</evidence>
<feature type="transmembrane region" description="Helical" evidence="18">
    <location>
        <begin position="101"/>
        <end position="120"/>
    </location>
</feature>
<evidence type="ECO:0000256" key="9">
    <source>
        <dbReference type="ARBA" id="ARBA00022967"/>
    </source>
</evidence>
<dbReference type="STRING" id="45882.A0A0V1CBS8"/>
<evidence type="ECO:0000256" key="12">
    <source>
        <dbReference type="ARBA" id="ARBA00023027"/>
    </source>
</evidence>
<comment type="similarity">
    <text evidence="3">Belongs to the complex I subunit 4 family.</text>
</comment>
<feature type="transmembrane region" description="Helical" evidence="18">
    <location>
        <begin position="34"/>
        <end position="54"/>
    </location>
</feature>
<keyword evidence="11 18" id="KW-1133">Transmembrane helix</keyword>
<dbReference type="OMA" id="IMEVFVV"/>
<evidence type="ECO:0000256" key="10">
    <source>
        <dbReference type="ARBA" id="ARBA00022982"/>
    </source>
</evidence>
<dbReference type="Proteomes" id="UP000054653">
    <property type="component" value="Unassembled WGS sequence"/>
</dbReference>
<feature type="transmembrane region" description="Helical" evidence="18">
    <location>
        <begin position="132"/>
        <end position="152"/>
    </location>
</feature>
<evidence type="ECO:0000256" key="6">
    <source>
        <dbReference type="ARBA" id="ARBA00022448"/>
    </source>
</evidence>
<evidence type="ECO:0000256" key="15">
    <source>
        <dbReference type="ARBA" id="ARBA00023136"/>
    </source>
</evidence>
<evidence type="ECO:0000256" key="5">
    <source>
        <dbReference type="ARBA" id="ARBA00021006"/>
    </source>
</evidence>
<proteinExistence type="inferred from homology"/>
<evidence type="ECO:0000256" key="4">
    <source>
        <dbReference type="ARBA" id="ARBA00012944"/>
    </source>
</evidence>
<keyword evidence="15 18" id="KW-0472">Membrane</keyword>
<evidence type="ECO:0000256" key="17">
    <source>
        <dbReference type="ARBA" id="ARBA00049551"/>
    </source>
</evidence>
<evidence type="ECO:0000313" key="21">
    <source>
        <dbReference type="Proteomes" id="UP000054653"/>
    </source>
</evidence>
<feature type="transmembrane region" description="Helical" evidence="18">
    <location>
        <begin position="314"/>
        <end position="332"/>
    </location>
</feature>
<keyword evidence="7" id="KW-0679">Respiratory chain</keyword>
<feature type="transmembrane region" description="Helical" evidence="18">
    <location>
        <begin position="159"/>
        <end position="179"/>
    </location>
</feature>
<gene>
    <name evidence="20" type="primary">ND4</name>
    <name evidence="20" type="ORF">T03_6779</name>
</gene>
<dbReference type="Pfam" id="PF00361">
    <property type="entry name" value="Proton_antipo_M"/>
    <property type="match status" value="2"/>
</dbReference>
<dbReference type="GO" id="GO:0042773">
    <property type="term" value="P:ATP synthesis coupled electron transport"/>
    <property type="evidence" value="ECO:0007669"/>
    <property type="project" value="InterPro"/>
</dbReference>
<keyword evidence="12" id="KW-0520">NAD</keyword>
<dbReference type="InterPro" id="IPR003918">
    <property type="entry name" value="NADH_UbQ_OxRdtase"/>
</dbReference>
<evidence type="ECO:0000313" key="20">
    <source>
        <dbReference type="EMBL" id="KRY46720.1"/>
    </source>
</evidence>
<feature type="transmembrane region" description="Helical" evidence="18">
    <location>
        <begin position="268"/>
        <end position="293"/>
    </location>
</feature>
<keyword evidence="6" id="KW-0813">Transport</keyword>
<evidence type="ECO:0000256" key="2">
    <source>
        <dbReference type="ARBA" id="ARBA00004225"/>
    </source>
</evidence>
<dbReference type="OrthoDB" id="2394882at2759"/>
<feature type="domain" description="NADH:quinone oxidoreductase/Mrp antiporter transmembrane" evidence="19">
    <location>
        <begin position="349"/>
        <end position="472"/>
    </location>
</feature>
<keyword evidence="8 18" id="KW-0812">Transmembrane</keyword>
<accession>A0A0V1CBS8</accession>
<feature type="transmembrane region" description="Helical" evidence="18">
    <location>
        <begin position="363"/>
        <end position="387"/>
    </location>
</feature>
<evidence type="ECO:0000256" key="1">
    <source>
        <dbReference type="ARBA" id="ARBA00003257"/>
    </source>
</evidence>
<sequence>MVFYVLFEVSIIPIYFIVLGWGNQPERLMAANYLVIYTLMFSFPLLVLVIRFLVDCSVVGWASVVWVDGVVMVVMLLPFVVKLPVYLFHLWLPKAHVEAPVLGRMILASILLKTGGYGLIKVGGLSVGSDCVFGLVGLLLFLSLMSAVTTVVQNDLKKFVAYSSVTHITMVLGLVVMGFGVLDSAVVCLMLSHGVLSNSMFFMVVVSCVFMVGMFSNSSKTRLLFKQQGLLQLSPVVWFFLVFLLFMSSRVPPSVGMVGEGAINLVRLVALVGVVVVIVWLVLAVGEFGIAALQVMSFVVSLSSAMTTIMMNRVGDFALMVMVVTLGCSFVFDYEYVIYGSLRLAMFLGAMVAKRAQVPMGRVVWVNGLLIILGLLTRLYASLMAFFEFDLKKILAYSTMSQIAIVMLMLLSGMYSLIMIHVMNHALVKALLFMNVGIVMSVSFVSVQVMVVPVLVMGWFLIMNFSMPCDPCFDVFKAFLLVTPFVIMLFVLKVFILSFVKGMHVSGVMSLVNLVGFNVRLKMEKHRFEEPGILEGE</sequence>
<feature type="domain" description="NADH:quinone oxidoreductase/Mrp antiporter transmembrane" evidence="19">
    <location>
        <begin position="2"/>
        <end position="271"/>
    </location>
</feature>
<keyword evidence="9" id="KW-1278">Translocase</keyword>
<dbReference type="PRINTS" id="PR01437">
    <property type="entry name" value="NUOXDRDTASE4"/>
</dbReference>
<keyword evidence="13 20" id="KW-0830">Ubiquinone</keyword>
<dbReference type="GO" id="GO:0031966">
    <property type="term" value="C:mitochondrial membrane"/>
    <property type="evidence" value="ECO:0007669"/>
    <property type="project" value="UniProtKB-SubCell"/>
</dbReference>
<organism evidence="20 21">
    <name type="scientific">Trichinella britovi</name>
    <name type="common">Parasitic roundworm</name>
    <dbReference type="NCBI Taxonomy" id="45882"/>
    <lineage>
        <taxon>Eukaryota</taxon>
        <taxon>Metazoa</taxon>
        <taxon>Ecdysozoa</taxon>
        <taxon>Nematoda</taxon>
        <taxon>Enoplea</taxon>
        <taxon>Dorylaimia</taxon>
        <taxon>Trichinellida</taxon>
        <taxon>Trichinellidae</taxon>
        <taxon>Trichinella</taxon>
    </lineage>
</organism>
<dbReference type="GO" id="GO:0015990">
    <property type="term" value="P:electron transport coupled proton transport"/>
    <property type="evidence" value="ECO:0007669"/>
    <property type="project" value="TreeGrafter"/>
</dbReference>
<feature type="transmembrane region" description="Helical" evidence="18">
    <location>
        <begin position="199"/>
        <end position="217"/>
    </location>
</feature>
<evidence type="ECO:0000256" key="7">
    <source>
        <dbReference type="ARBA" id="ARBA00022660"/>
    </source>
</evidence>
<comment type="catalytic activity">
    <reaction evidence="17">
        <text>a ubiquinone + NADH + 5 H(+)(in) = a ubiquinol + NAD(+) + 4 H(+)(out)</text>
        <dbReference type="Rhea" id="RHEA:29091"/>
        <dbReference type="Rhea" id="RHEA-COMP:9565"/>
        <dbReference type="Rhea" id="RHEA-COMP:9566"/>
        <dbReference type="ChEBI" id="CHEBI:15378"/>
        <dbReference type="ChEBI" id="CHEBI:16389"/>
        <dbReference type="ChEBI" id="CHEBI:17976"/>
        <dbReference type="ChEBI" id="CHEBI:57540"/>
        <dbReference type="ChEBI" id="CHEBI:57945"/>
        <dbReference type="EC" id="7.1.1.2"/>
    </reaction>
</comment>